<feature type="compositionally biased region" description="Basic and acidic residues" evidence="5">
    <location>
        <begin position="492"/>
        <end position="503"/>
    </location>
</feature>
<dbReference type="InterPro" id="IPR001611">
    <property type="entry name" value="Leu-rich_rpt"/>
</dbReference>
<keyword evidence="2" id="KW-0963">Cytoplasm</keyword>
<dbReference type="AlphaFoldDB" id="A0AAX4PI65"/>
<dbReference type="Pfam" id="PF13855">
    <property type="entry name" value="LRR_8"/>
    <property type="match status" value="1"/>
</dbReference>
<dbReference type="PROSITE" id="PS51450">
    <property type="entry name" value="LRR"/>
    <property type="match status" value="1"/>
</dbReference>
<comment type="subcellular location">
    <subcellularLocation>
        <location evidence="1">Cytoplasm</location>
        <location evidence="1">Cytoskeleton</location>
        <location evidence="1">Cilium axoneme</location>
    </subcellularLocation>
</comment>
<feature type="region of interest" description="Disordered" evidence="5">
    <location>
        <begin position="309"/>
        <end position="329"/>
    </location>
</feature>
<feature type="region of interest" description="Disordered" evidence="5">
    <location>
        <begin position="492"/>
        <end position="520"/>
    </location>
</feature>
<evidence type="ECO:0000313" key="6">
    <source>
        <dbReference type="EMBL" id="WZN65963.1"/>
    </source>
</evidence>
<dbReference type="InterPro" id="IPR032675">
    <property type="entry name" value="LRR_dom_sf"/>
</dbReference>
<evidence type="ECO:0000256" key="1">
    <source>
        <dbReference type="ARBA" id="ARBA00004430"/>
    </source>
</evidence>
<dbReference type="InterPro" id="IPR003591">
    <property type="entry name" value="Leu-rich_rpt_typical-subtyp"/>
</dbReference>
<dbReference type="Gene3D" id="3.80.10.10">
    <property type="entry name" value="Ribonuclease Inhibitor"/>
    <property type="match status" value="2"/>
</dbReference>
<dbReference type="PANTHER" id="PTHR22710">
    <property type="entry name" value="X-RAY RADIATION RESISTANCE ASSOCIATED PROTEIN 1 XRRA1"/>
    <property type="match status" value="1"/>
</dbReference>
<organism evidence="6 7">
    <name type="scientific">Chloropicon roscoffensis</name>
    <dbReference type="NCBI Taxonomy" id="1461544"/>
    <lineage>
        <taxon>Eukaryota</taxon>
        <taxon>Viridiplantae</taxon>
        <taxon>Chlorophyta</taxon>
        <taxon>Chloropicophyceae</taxon>
        <taxon>Chloropicales</taxon>
        <taxon>Chloropicaceae</taxon>
        <taxon>Chloropicon</taxon>
    </lineage>
</organism>
<dbReference type="SUPFAM" id="SSF52058">
    <property type="entry name" value="L domain-like"/>
    <property type="match status" value="1"/>
</dbReference>
<evidence type="ECO:0000256" key="4">
    <source>
        <dbReference type="ARBA" id="ARBA00022737"/>
    </source>
</evidence>
<evidence type="ECO:0000256" key="5">
    <source>
        <dbReference type="SAM" id="MobiDB-lite"/>
    </source>
</evidence>
<reference evidence="6 7" key="1">
    <citation type="submission" date="2024-03" db="EMBL/GenBank/DDBJ databases">
        <title>Complete genome sequence of the green alga Chloropicon roscoffensis RCC1871.</title>
        <authorList>
            <person name="Lemieux C."/>
            <person name="Pombert J.-F."/>
            <person name="Otis C."/>
            <person name="Turmel M."/>
        </authorList>
    </citation>
    <scope>NUCLEOTIDE SEQUENCE [LARGE SCALE GENOMIC DNA]</scope>
    <source>
        <strain evidence="6 7">RCC1871</strain>
    </source>
</reference>
<keyword evidence="7" id="KW-1185">Reference proteome</keyword>
<dbReference type="Proteomes" id="UP001472866">
    <property type="component" value="Chromosome 13"/>
</dbReference>
<keyword evidence="3" id="KW-0433">Leucine-rich repeat</keyword>
<name>A0AAX4PI65_9CHLO</name>
<gene>
    <name evidence="6" type="ORF">HKI87_13g75260</name>
</gene>
<accession>A0AAX4PI65</accession>
<dbReference type="PANTHER" id="PTHR22710:SF2">
    <property type="entry name" value="X-RAY RADIATION RESISTANCE-ASSOCIATED PROTEIN 1"/>
    <property type="match status" value="1"/>
</dbReference>
<evidence type="ECO:0000313" key="7">
    <source>
        <dbReference type="Proteomes" id="UP001472866"/>
    </source>
</evidence>
<evidence type="ECO:0000256" key="2">
    <source>
        <dbReference type="ARBA" id="ARBA00022490"/>
    </source>
</evidence>
<sequence>MVVPMMEDDDMGEIPLVIATQLEMARQPSQLTAVEAVDDDTAYDNQGEVEAEDVEELEPREVSVGDYPPDDEASASGTGGLINGFTILASARARLPEEVHIADLSGQGFSAFEEEDLEFFLNLRLLDVGDNQLSSIEELSRLGLAELRAPVNDLSLLNVSFAGAFGSLKVLDVSYNRLGPRSLNELATLASLQRCDVSGNEVGGARGLGGGFKKLHTLVAENCGLRSFDLVELAVLPALRDLKLSGNPIEGVPDGARGGYPSLETLDLSRCALASMDDVAAAEDFPKLRRLLMEGNEVKLQGRLSRHPLSGKVSLSGEPSMGDEGRGGKKRFTVSQMYSAAGGLKRADLEQPSSRMQAFASVSQEDIDEAFERLKDPMSIFASEDYEYEESGGGKGEEEGQREGGGAFLTSLAEGEESESESEGAAGWPAEELDPSRKLAVAFGLDPAKVFSADHLGSDAAAAINALKFALNHPLVDYNATGRIEHHMKLTESAQRRKLETRRVSQRGQSPKARPSKRKEAIQDMLERMKEKLATAKEKLAAVPAS</sequence>
<dbReference type="EMBL" id="CP151513">
    <property type="protein sequence ID" value="WZN65963.1"/>
    <property type="molecule type" value="Genomic_DNA"/>
</dbReference>
<dbReference type="GO" id="GO:0005634">
    <property type="term" value="C:nucleus"/>
    <property type="evidence" value="ECO:0007669"/>
    <property type="project" value="TreeGrafter"/>
</dbReference>
<keyword evidence="4" id="KW-0677">Repeat</keyword>
<evidence type="ECO:0000256" key="3">
    <source>
        <dbReference type="ARBA" id="ARBA00022614"/>
    </source>
</evidence>
<protein>
    <submittedName>
        <fullName evidence="6">Uncharacterized protein</fullName>
    </submittedName>
</protein>
<proteinExistence type="predicted"/>
<dbReference type="SMART" id="SM00369">
    <property type="entry name" value="LRR_TYP"/>
    <property type="match status" value="4"/>
</dbReference>
<dbReference type="GO" id="GO:0005930">
    <property type="term" value="C:axoneme"/>
    <property type="evidence" value="ECO:0007669"/>
    <property type="project" value="UniProtKB-SubCell"/>
</dbReference>